<dbReference type="OrthoDB" id="5830871at2759"/>
<protein>
    <submittedName>
        <fullName evidence="2">Uncharacterized protein</fullName>
    </submittedName>
</protein>
<organism evidence="2 3">
    <name type="scientific">Oesophagostomum dentatum</name>
    <name type="common">Nodular worm</name>
    <dbReference type="NCBI Taxonomy" id="61180"/>
    <lineage>
        <taxon>Eukaryota</taxon>
        <taxon>Metazoa</taxon>
        <taxon>Ecdysozoa</taxon>
        <taxon>Nematoda</taxon>
        <taxon>Chromadorea</taxon>
        <taxon>Rhabditida</taxon>
        <taxon>Rhabditina</taxon>
        <taxon>Rhabditomorpha</taxon>
        <taxon>Strongyloidea</taxon>
        <taxon>Strongylidae</taxon>
        <taxon>Oesophagostomum</taxon>
    </lineage>
</organism>
<dbReference type="Proteomes" id="UP000053660">
    <property type="component" value="Unassembled WGS sequence"/>
</dbReference>
<gene>
    <name evidence="2" type="ORF">OESDEN_12096</name>
</gene>
<keyword evidence="3" id="KW-1185">Reference proteome</keyword>
<feature type="compositionally biased region" description="Basic and acidic residues" evidence="1">
    <location>
        <begin position="199"/>
        <end position="212"/>
    </location>
</feature>
<name>A0A0B1SS40_OESDE</name>
<proteinExistence type="predicted"/>
<dbReference type="AlphaFoldDB" id="A0A0B1SS40"/>
<feature type="compositionally biased region" description="Pro residues" evidence="1">
    <location>
        <begin position="154"/>
        <end position="165"/>
    </location>
</feature>
<sequence>MATQYSKMLQVYPKGRARRTKTKSASSDGILSAGDNLWTYNSMKNSCSGSAGVLVYNGISHNAAYQNTPGTIRSFAPGVPVEHAPVRPCTAATLRLHPKESSAAYHTVGRYPTSPTEFYEEIANEGYYPYNTKNRAIAAIQNSPSFNRGSSCRRPPPTCRPPPVPAGNVSHEYSPNGSEEGSIDRELAGIPADSPPLPRWEETERRSGEGRESGYGTAPSRQWKSPPGRADDTNRMPGYVLSQAPNVHSMTYV</sequence>
<feature type="compositionally biased region" description="Polar residues" evidence="1">
    <location>
        <begin position="243"/>
        <end position="253"/>
    </location>
</feature>
<evidence type="ECO:0000313" key="2">
    <source>
        <dbReference type="EMBL" id="KHJ88113.1"/>
    </source>
</evidence>
<reference evidence="2 3" key="1">
    <citation type="submission" date="2014-03" db="EMBL/GenBank/DDBJ databases">
        <title>Draft genome of the hookworm Oesophagostomum dentatum.</title>
        <authorList>
            <person name="Mitreva M."/>
        </authorList>
    </citation>
    <scope>NUCLEOTIDE SEQUENCE [LARGE SCALE GENOMIC DNA]</scope>
    <source>
        <strain evidence="2 3">OD-Hann</strain>
    </source>
</reference>
<evidence type="ECO:0000256" key="1">
    <source>
        <dbReference type="SAM" id="MobiDB-lite"/>
    </source>
</evidence>
<feature type="region of interest" description="Disordered" evidence="1">
    <location>
        <begin position="145"/>
        <end position="253"/>
    </location>
</feature>
<evidence type="ECO:0000313" key="3">
    <source>
        <dbReference type="Proteomes" id="UP000053660"/>
    </source>
</evidence>
<dbReference type="EMBL" id="KN556418">
    <property type="protein sequence ID" value="KHJ88113.1"/>
    <property type="molecule type" value="Genomic_DNA"/>
</dbReference>
<accession>A0A0B1SS40</accession>